<dbReference type="InterPro" id="IPR006121">
    <property type="entry name" value="HMA_dom"/>
</dbReference>
<comment type="subcellular location">
    <subcellularLocation>
        <location evidence="10">Cell membrane</location>
    </subcellularLocation>
    <subcellularLocation>
        <location evidence="1">Endomembrane system</location>
        <topology evidence="1">Multi-pass membrane protein</topology>
    </subcellularLocation>
</comment>
<dbReference type="Proteomes" id="UP000176951">
    <property type="component" value="Unassembled WGS sequence"/>
</dbReference>
<feature type="transmembrane region" description="Helical" evidence="10">
    <location>
        <begin position="374"/>
        <end position="392"/>
    </location>
</feature>
<evidence type="ECO:0000256" key="5">
    <source>
        <dbReference type="ARBA" id="ARBA00022741"/>
    </source>
</evidence>
<dbReference type="GO" id="GO:0016887">
    <property type="term" value="F:ATP hydrolysis activity"/>
    <property type="evidence" value="ECO:0007669"/>
    <property type="project" value="InterPro"/>
</dbReference>
<dbReference type="InterPro" id="IPR018303">
    <property type="entry name" value="ATPase_P-typ_P_site"/>
</dbReference>
<dbReference type="PRINTS" id="PR00943">
    <property type="entry name" value="CUATPASE"/>
</dbReference>
<evidence type="ECO:0000256" key="6">
    <source>
        <dbReference type="ARBA" id="ARBA00022840"/>
    </source>
</evidence>
<dbReference type="InterPro" id="IPR017969">
    <property type="entry name" value="Heavy-metal-associated_CS"/>
</dbReference>
<dbReference type="PRINTS" id="PR00119">
    <property type="entry name" value="CATATPASE"/>
</dbReference>
<dbReference type="InterPro" id="IPR001757">
    <property type="entry name" value="P_typ_ATPase"/>
</dbReference>
<feature type="transmembrane region" description="Helical" evidence="10">
    <location>
        <begin position="93"/>
        <end position="113"/>
    </location>
</feature>
<dbReference type="Pfam" id="PF00403">
    <property type="entry name" value="HMA"/>
    <property type="match status" value="1"/>
</dbReference>
<evidence type="ECO:0000256" key="2">
    <source>
        <dbReference type="ARBA" id="ARBA00006024"/>
    </source>
</evidence>
<dbReference type="SFLD" id="SFLDS00003">
    <property type="entry name" value="Haloacid_Dehalogenase"/>
    <property type="match status" value="1"/>
</dbReference>
<dbReference type="NCBIfam" id="TIGR01494">
    <property type="entry name" value="ATPase_P-type"/>
    <property type="match status" value="1"/>
</dbReference>
<keyword evidence="4 10" id="KW-0479">Metal-binding</keyword>
<evidence type="ECO:0000256" key="9">
    <source>
        <dbReference type="ARBA" id="ARBA00023136"/>
    </source>
</evidence>
<evidence type="ECO:0000256" key="8">
    <source>
        <dbReference type="ARBA" id="ARBA00022989"/>
    </source>
</evidence>
<dbReference type="PROSITE" id="PS01047">
    <property type="entry name" value="HMA_1"/>
    <property type="match status" value="1"/>
</dbReference>
<keyword evidence="8 10" id="KW-1133">Transmembrane helix</keyword>
<dbReference type="InterPro" id="IPR044492">
    <property type="entry name" value="P_typ_ATPase_HD_dom"/>
</dbReference>
<dbReference type="EMBL" id="MHSW01000019">
    <property type="protein sequence ID" value="OHA51676.1"/>
    <property type="molecule type" value="Genomic_DNA"/>
</dbReference>
<comment type="caution">
    <text evidence="12">The sequence shown here is derived from an EMBL/GenBank/DDBJ whole genome shotgun (WGS) entry which is preliminary data.</text>
</comment>
<dbReference type="PRINTS" id="PR00942">
    <property type="entry name" value="CUATPASEI"/>
</dbReference>
<evidence type="ECO:0000313" key="13">
    <source>
        <dbReference type="Proteomes" id="UP000176951"/>
    </source>
</evidence>
<dbReference type="Gene3D" id="2.70.150.10">
    <property type="entry name" value="Calcium-transporting ATPase, cytoplasmic transduction domain A"/>
    <property type="match status" value="1"/>
</dbReference>
<protein>
    <submittedName>
        <fullName evidence="12">Copper-translocating P-type ATPase</fullName>
    </submittedName>
</protein>
<feature type="transmembrane region" description="Helical" evidence="10">
    <location>
        <begin position="179"/>
        <end position="202"/>
    </location>
</feature>
<gene>
    <name evidence="12" type="ORF">A3A97_00515</name>
</gene>
<feature type="transmembrane region" description="Helical" evidence="10">
    <location>
        <begin position="712"/>
        <end position="733"/>
    </location>
</feature>
<dbReference type="SUPFAM" id="SSF55008">
    <property type="entry name" value="HMA, heavy metal-associated domain"/>
    <property type="match status" value="1"/>
</dbReference>
<dbReference type="PROSITE" id="PS50846">
    <property type="entry name" value="HMA_2"/>
    <property type="match status" value="1"/>
</dbReference>
<sequence length="815" mass="88512">MPNEHIYYKVQGMHCASCSILINKTLSRVPGIISASANYGTERLALEYDASKVQLSKIEELLKKIGYTLILPKEGANEEEEAEKQRKMNLRSLRNRTIISFILASPIIGYYMATHMFNLTHIHALCFGAGGLLDGANGCIGGTLLDLNWIYWIMTTPIQFWVGWPFYRNAYTALKVGSSSMDVLVVLGTSAAYFMSFFGFIFSDIPFLNQFWEGFDHPFWESSAALMSFIILGRYFEALSRGKVSEAIRKLLNLAPEKALVVRGGQELEISLAELVVNDTFIVKPGSKVPTDGIILSGESALDEKVVTGESMPVNKKTGDEVIGATVNSYGLLTCKATKVGKDTLLYQIVRLVEEAQSTRAPIQDVADKISERFVPIVIVFSIITFAFWYFIQGYTATPALLFAIAVLVVSCPCALGLATPTALMVGTARGAESGILIKGAEALEKAHKITAIAFDKTGTLTKGEPTVTDIIPIGGDISKDELIRLSAAAEKGSEHPLAKAVVKAGENQTLPTVENFKAVSGKGISATIEGKVLLIGNDTFMEENNIAIVSQATDSDRLQSEAKTVVYVVYENKLIGLLGIADTLKPYAKEAIAELKKMKKEIIMITGDNEKTAQAISKQLGIDKYFAKVLPQNKEGLIADLQKQGKIVAMVGDGINDAPALAKSNLGIAMGSGTDVAVETGEIILIKDDLRDVVTAIDLSKKTVRKIWGNFFWAFVYNIVAIPVASGMHLLLTTQATATGVEPTAWVLGVSQTLAQIPTLGQWLGDFFLTFTKTSLRPEIAGFAMAFSSVSVVANSLLLKRYREPKFARTELKS</sequence>
<dbReference type="InterPro" id="IPR059000">
    <property type="entry name" value="ATPase_P-type_domA"/>
</dbReference>
<dbReference type="SUPFAM" id="SSF56784">
    <property type="entry name" value="HAD-like"/>
    <property type="match status" value="1"/>
</dbReference>
<keyword evidence="9 10" id="KW-0472">Membrane</keyword>
<dbReference type="AlphaFoldDB" id="A0A1G2PTJ5"/>
<feature type="domain" description="HMA" evidence="11">
    <location>
        <begin position="4"/>
        <end position="70"/>
    </location>
</feature>
<dbReference type="Gene3D" id="3.40.50.1000">
    <property type="entry name" value="HAD superfamily/HAD-like"/>
    <property type="match status" value="1"/>
</dbReference>
<feature type="transmembrane region" description="Helical" evidence="10">
    <location>
        <begin position="222"/>
        <end position="240"/>
    </location>
</feature>
<dbReference type="Gene3D" id="3.40.1110.10">
    <property type="entry name" value="Calcium-transporting ATPase, cytoplasmic domain N"/>
    <property type="match status" value="2"/>
</dbReference>
<dbReference type="FunFam" id="2.70.150.10:FF:000002">
    <property type="entry name" value="Copper-transporting ATPase 1, putative"/>
    <property type="match status" value="1"/>
</dbReference>
<dbReference type="SUPFAM" id="SSF81653">
    <property type="entry name" value="Calcium ATPase, transduction domain A"/>
    <property type="match status" value="1"/>
</dbReference>
<keyword evidence="7" id="KW-1278">Translocase</keyword>
<dbReference type="InterPro" id="IPR023214">
    <property type="entry name" value="HAD_sf"/>
</dbReference>
<dbReference type="Pfam" id="PF00702">
    <property type="entry name" value="Hydrolase"/>
    <property type="match status" value="1"/>
</dbReference>
<evidence type="ECO:0000256" key="7">
    <source>
        <dbReference type="ARBA" id="ARBA00022967"/>
    </source>
</evidence>
<dbReference type="NCBIfam" id="TIGR01525">
    <property type="entry name" value="ATPase-IB_hvy"/>
    <property type="match status" value="1"/>
</dbReference>
<reference evidence="12 13" key="1">
    <citation type="journal article" date="2016" name="Nat. Commun.">
        <title>Thousands of microbial genomes shed light on interconnected biogeochemical processes in an aquifer system.</title>
        <authorList>
            <person name="Anantharaman K."/>
            <person name="Brown C.T."/>
            <person name="Hug L.A."/>
            <person name="Sharon I."/>
            <person name="Castelle C.J."/>
            <person name="Probst A.J."/>
            <person name="Thomas B.C."/>
            <person name="Singh A."/>
            <person name="Wilkins M.J."/>
            <person name="Karaoz U."/>
            <person name="Brodie E.L."/>
            <person name="Williams K.H."/>
            <person name="Hubbard S.S."/>
            <person name="Banfield J.F."/>
        </authorList>
    </citation>
    <scope>NUCLEOTIDE SEQUENCE [LARGE SCALE GENOMIC DNA]</scope>
</reference>
<keyword evidence="3 10" id="KW-0812">Transmembrane</keyword>
<dbReference type="Pfam" id="PF00122">
    <property type="entry name" value="E1-E2_ATPase"/>
    <property type="match status" value="1"/>
</dbReference>
<dbReference type="SFLD" id="SFLDG00002">
    <property type="entry name" value="C1.7:_P-type_atpase_like"/>
    <property type="match status" value="1"/>
</dbReference>
<dbReference type="InterPro" id="IPR008250">
    <property type="entry name" value="ATPase_P-typ_transduc_dom_A_sf"/>
</dbReference>
<name>A0A1G2PTJ5_9BACT</name>
<evidence type="ECO:0000259" key="11">
    <source>
        <dbReference type="PROSITE" id="PS50846"/>
    </source>
</evidence>
<dbReference type="SUPFAM" id="SSF81665">
    <property type="entry name" value="Calcium ATPase, transmembrane domain M"/>
    <property type="match status" value="1"/>
</dbReference>
<dbReference type="NCBIfam" id="TIGR01511">
    <property type="entry name" value="ATPase-IB1_Cu"/>
    <property type="match status" value="1"/>
</dbReference>
<accession>A0A1G2PTJ5</accession>
<proteinExistence type="inferred from homology"/>
<dbReference type="InterPro" id="IPR023299">
    <property type="entry name" value="ATPase_P-typ_cyto_dom_N"/>
</dbReference>
<keyword evidence="10" id="KW-1003">Cell membrane</keyword>
<evidence type="ECO:0000313" key="12">
    <source>
        <dbReference type="EMBL" id="OHA51676.1"/>
    </source>
</evidence>
<dbReference type="InterPro" id="IPR023298">
    <property type="entry name" value="ATPase_P-typ_TM_dom_sf"/>
</dbReference>
<evidence type="ECO:0000256" key="10">
    <source>
        <dbReference type="RuleBase" id="RU362081"/>
    </source>
</evidence>
<feature type="transmembrane region" description="Helical" evidence="10">
    <location>
        <begin position="781"/>
        <end position="800"/>
    </location>
</feature>
<dbReference type="GO" id="GO:0055070">
    <property type="term" value="P:copper ion homeostasis"/>
    <property type="evidence" value="ECO:0007669"/>
    <property type="project" value="TreeGrafter"/>
</dbReference>
<comment type="similarity">
    <text evidence="2 10">Belongs to the cation transport ATPase (P-type) (TC 3.A.3) family. Type IB subfamily.</text>
</comment>
<evidence type="ECO:0000256" key="3">
    <source>
        <dbReference type="ARBA" id="ARBA00022692"/>
    </source>
</evidence>
<dbReference type="GO" id="GO:0005524">
    <property type="term" value="F:ATP binding"/>
    <property type="evidence" value="ECO:0007669"/>
    <property type="project" value="UniProtKB-UniRule"/>
</dbReference>
<dbReference type="Gene3D" id="3.30.70.100">
    <property type="match status" value="1"/>
</dbReference>
<keyword evidence="5 10" id="KW-0547">Nucleotide-binding</keyword>
<dbReference type="GO" id="GO:0005886">
    <property type="term" value="C:plasma membrane"/>
    <property type="evidence" value="ECO:0007669"/>
    <property type="project" value="UniProtKB-SubCell"/>
</dbReference>
<dbReference type="PANTHER" id="PTHR43520">
    <property type="entry name" value="ATP7, ISOFORM B"/>
    <property type="match status" value="1"/>
</dbReference>
<organism evidence="12 13">
    <name type="scientific">Candidatus Terrybacteria bacterium RIFCSPLOWO2_01_FULL_40_23</name>
    <dbReference type="NCBI Taxonomy" id="1802366"/>
    <lineage>
        <taxon>Bacteria</taxon>
        <taxon>Candidatus Terryibacteriota</taxon>
    </lineage>
</organism>
<keyword evidence="6 10" id="KW-0067">ATP-binding</keyword>
<evidence type="ECO:0000256" key="1">
    <source>
        <dbReference type="ARBA" id="ARBA00004127"/>
    </source>
</evidence>
<dbReference type="CDD" id="cd02094">
    <property type="entry name" value="P-type_ATPase_Cu-like"/>
    <property type="match status" value="1"/>
</dbReference>
<dbReference type="PROSITE" id="PS00154">
    <property type="entry name" value="ATPASE_E1_E2"/>
    <property type="match status" value="1"/>
</dbReference>
<dbReference type="CDD" id="cd00371">
    <property type="entry name" value="HMA"/>
    <property type="match status" value="1"/>
</dbReference>
<evidence type="ECO:0000256" key="4">
    <source>
        <dbReference type="ARBA" id="ARBA00022723"/>
    </source>
</evidence>
<feature type="transmembrane region" description="Helical" evidence="10">
    <location>
        <begin position="398"/>
        <end position="420"/>
    </location>
</feature>
<feature type="transmembrane region" description="Helical" evidence="10">
    <location>
        <begin position="149"/>
        <end position="167"/>
    </location>
</feature>
<dbReference type="InterPro" id="IPR036412">
    <property type="entry name" value="HAD-like_sf"/>
</dbReference>
<dbReference type="GO" id="GO:0005507">
    <property type="term" value="F:copper ion binding"/>
    <property type="evidence" value="ECO:0007669"/>
    <property type="project" value="TreeGrafter"/>
</dbReference>
<dbReference type="GO" id="GO:0012505">
    <property type="term" value="C:endomembrane system"/>
    <property type="evidence" value="ECO:0007669"/>
    <property type="project" value="UniProtKB-SubCell"/>
</dbReference>
<dbReference type="PANTHER" id="PTHR43520:SF8">
    <property type="entry name" value="P-TYPE CU(+) TRANSPORTER"/>
    <property type="match status" value="1"/>
</dbReference>
<dbReference type="InterPro" id="IPR036163">
    <property type="entry name" value="HMA_dom_sf"/>
</dbReference>
<dbReference type="GO" id="GO:0043682">
    <property type="term" value="F:P-type divalent copper transporter activity"/>
    <property type="evidence" value="ECO:0007669"/>
    <property type="project" value="TreeGrafter"/>
</dbReference>
<dbReference type="SFLD" id="SFLDF00027">
    <property type="entry name" value="p-type_atpase"/>
    <property type="match status" value="1"/>
</dbReference>
<dbReference type="InterPro" id="IPR027256">
    <property type="entry name" value="P-typ_ATPase_IB"/>
</dbReference>